<evidence type="ECO:0000256" key="2">
    <source>
        <dbReference type="ARBA" id="ARBA00022448"/>
    </source>
</evidence>
<keyword evidence="5 12" id="KW-0812">Transmembrane</keyword>
<dbReference type="InterPro" id="IPR000531">
    <property type="entry name" value="Beta-barrel_TonB"/>
</dbReference>
<keyword evidence="10 12" id="KW-0472">Membrane</keyword>
<evidence type="ECO:0000256" key="7">
    <source>
        <dbReference type="ARBA" id="ARBA00023004"/>
    </source>
</evidence>
<dbReference type="EMBL" id="CP002467">
    <property type="protein sequence ID" value="ADV82730.1"/>
    <property type="molecule type" value="Genomic_DNA"/>
</dbReference>
<evidence type="ECO:0000256" key="1">
    <source>
        <dbReference type="ARBA" id="ARBA00004571"/>
    </source>
</evidence>
<keyword evidence="9 13" id="KW-0798">TonB box</keyword>
<dbReference type="Gene3D" id="2.40.170.20">
    <property type="entry name" value="TonB-dependent receptor, beta-barrel domain"/>
    <property type="match status" value="1"/>
</dbReference>
<evidence type="ECO:0000259" key="16">
    <source>
        <dbReference type="Pfam" id="PF07715"/>
    </source>
</evidence>
<dbReference type="Pfam" id="PF07715">
    <property type="entry name" value="Plug"/>
    <property type="match status" value="1"/>
</dbReference>
<evidence type="ECO:0000256" key="3">
    <source>
        <dbReference type="ARBA" id="ARBA00022452"/>
    </source>
</evidence>
<dbReference type="GO" id="GO:0009279">
    <property type="term" value="C:cell outer membrane"/>
    <property type="evidence" value="ECO:0007669"/>
    <property type="project" value="UniProtKB-SubCell"/>
</dbReference>
<dbReference type="KEGG" id="tsa:AciPR4_1926"/>
<dbReference type="GO" id="GO:0015344">
    <property type="term" value="F:siderophore uptake transmembrane transporter activity"/>
    <property type="evidence" value="ECO:0007669"/>
    <property type="project" value="TreeGrafter"/>
</dbReference>
<evidence type="ECO:0000313" key="17">
    <source>
        <dbReference type="EMBL" id="ADV82730.1"/>
    </source>
</evidence>
<feature type="domain" description="TonB-dependent receptor plug" evidence="16">
    <location>
        <begin position="72"/>
        <end position="166"/>
    </location>
</feature>
<dbReference type="Pfam" id="PF00593">
    <property type="entry name" value="TonB_dep_Rec_b-barrel"/>
    <property type="match status" value="1"/>
</dbReference>
<dbReference type="PROSITE" id="PS52016">
    <property type="entry name" value="TONB_DEPENDENT_REC_3"/>
    <property type="match status" value="1"/>
</dbReference>
<keyword evidence="3 12" id="KW-1134">Transmembrane beta strand</keyword>
<keyword evidence="4" id="KW-0410">Iron transport</keyword>
<evidence type="ECO:0000256" key="13">
    <source>
        <dbReference type="RuleBase" id="RU003357"/>
    </source>
</evidence>
<dbReference type="eggNOG" id="COG4771">
    <property type="taxonomic scope" value="Bacteria"/>
</dbReference>
<feature type="domain" description="TonB-dependent receptor-like beta-barrel" evidence="15">
    <location>
        <begin position="327"/>
        <end position="752"/>
    </location>
</feature>
<evidence type="ECO:0000256" key="6">
    <source>
        <dbReference type="ARBA" id="ARBA00022729"/>
    </source>
</evidence>
<dbReference type="Gene3D" id="2.170.130.10">
    <property type="entry name" value="TonB-dependent receptor, plug domain"/>
    <property type="match status" value="1"/>
</dbReference>
<reference evidence="17 18" key="1">
    <citation type="journal article" date="2012" name="Stand. Genomic Sci.">
        <title>Complete genome sequence of Terriglobus saanensis type strain SP1PR4(T), an Acidobacteria from tundra soil.</title>
        <authorList>
            <person name="Rawat S.R."/>
            <person name="Mannisto M.K."/>
            <person name="Starovoytov V."/>
            <person name="Goodwin L."/>
            <person name="Nolan M."/>
            <person name="Hauser L."/>
            <person name="Land M."/>
            <person name="Davenport K.W."/>
            <person name="Woyke T."/>
            <person name="Haggblom M.M."/>
        </authorList>
    </citation>
    <scope>NUCLEOTIDE SEQUENCE</scope>
    <source>
        <strain evidence="18">ATCC BAA-1853 / DSM 23119 / SP1PR4</strain>
    </source>
</reference>
<gene>
    <name evidence="17" type="ordered locus">AciPR4_1926</name>
</gene>
<dbReference type="InterPro" id="IPR039426">
    <property type="entry name" value="TonB-dep_rcpt-like"/>
</dbReference>
<evidence type="ECO:0000256" key="9">
    <source>
        <dbReference type="ARBA" id="ARBA00023077"/>
    </source>
</evidence>
<accession>E8V6J1</accession>
<dbReference type="SUPFAM" id="SSF56935">
    <property type="entry name" value="Porins"/>
    <property type="match status" value="1"/>
</dbReference>
<dbReference type="RefSeq" id="WP_013568463.1">
    <property type="nucleotide sequence ID" value="NC_014963.1"/>
</dbReference>
<keyword evidence="11 12" id="KW-0998">Cell outer membrane</keyword>
<comment type="similarity">
    <text evidence="12 13">Belongs to the TonB-dependent receptor family.</text>
</comment>
<evidence type="ECO:0000256" key="10">
    <source>
        <dbReference type="ARBA" id="ARBA00023136"/>
    </source>
</evidence>
<keyword evidence="6 14" id="KW-0732">Signal</keyword>
<feature type="chain" id="PRO_5003233108" evidence="14">
    <location>
        <begin position="23"/>
        <end position="795"/>
    </location>
</feature>
<organism evidence="17 18">
    <name type="scientific">Terriglobus saanensis (strain ATCC BAA-1853 / DSM 23119 / SP1PR4)</name>
    <dbReference type="NCBI Taxonomy" id="401053"/>
    <lineage>
        <taxon>Bacteria</taxon>
        <taxon>Pseudomonadati</taxon>
        <taxon>Acidobacteriota</taxon>
        <taxon>Terriglobia</taxon>
        <taxon>Terriglobales</taxon>
        <taxon>Acidobacteriaceae</taxon>
        <taxon>Terriglobus</taxon>
    </lineage>
</organism>
<evidence type="ECO:0000256" key="5">
    <source>
        <dbReference type="ARBA" id="ARBA00022692"/>
    </source>
</evidence>
<evidence type="ECO:0000256" key="8">
    <source>
        <dbReference type="ARBA" id="ARBA00023065"/>
    </source>
</evidence>
<evidence type="ECO:0000256" key="12">
    <source>
        <dbReference type="PROSITE-ProRule" id="PRU01360"/>
    </source>
</evidence>
<dbReference type="Proteomes" id="UP000006844">
    <property type="component" value="Chromosome"/>
</dbReference>
<evidence type="ECO:0000313" key="18">
    <source>
        <dbReference type="Proteomes" id="UP000006844"/>
    </source>
</evidence>
<evidence type="ECO:0000256" key="4">
    <source>
        <dbReference type="ARBA" id="ARBA00022496"/>
    </source>
</evidence>
<comment type="subcellular location">
    <subcellularLocation>
        <location evidence="1 12">Cell outer membrane</location>
        <topology evidence="1 12">Multi-pass membrane protein</topology>
    </subcellularLocation>
</comment>
<evidence type="ECO:0000256" key="14">
    <source>
        <dbReference type="SAM" id="SignalP"/>
    </source>
</evidence>
<protein>
    <submittedName>
        <fullName evidence="17">TonB-dependent receptor</fullName>
    </submittedName>
</protein>
<feature type="signal peptide" evidence="14">
    <location>
        <begin position="1"/>
        <end position="22"/>
    </location>
</feature>
<dbReference type="InterPro" id="IPR037066">
    <property type="entry name" value="Plug_dom_sf"/>
</dbReference>
<dbReference type="InterPro" id="IPR036942">
    <property type="entry name" value="Beta-barrel_TonB_sf"/>
</dbReference>
<keyword evidence="7" id="KW-0408">Iron</keyword>
<dbReference type="InterPro" id="IPR012910">
    <property type="entry name" value="Plug_dom"/>
</dbReference>
<evidence type="ECO:0000259" key="15">
    <source>
        <dbReference type="Pfam" id="PF00593"/>
    </source>
</evidence>
<dbReference type="PANTHER" id="PTHR32552:SF89">
    <property type="entry name" value="CATECHOLATE SIDEROPHORE RECEPTOR FIU"/>
    <property type="match status" value="1"/>
</dbReference>
<keyword evidence="8" id="KW-0406">Ion transport</keyword>
<name>E8V6J1_TERSS</name>
<sequence>MSQRLISAFVAMGMLYGASIHAQQDQTATQTAPGSQVAQATPDPQAIPKPTAKDEVTVTASGEIRSEQSIGSKALLEAAPGTSPIAVLARLPSVSVTSADPYGAYEWALRISVRGFNQNQLGFTLDDVPLGDMSYGNLNGLHISRAIIDENMGRVTLSQGTGALDTASTSNLGGAIQFFSTDPLDQTHVSATQTFGSFRGHRTFARYDSGLLRTHTKFFVDGVYQLSDKWKGAGQINQKYFQINTKLVQFIGNKGVFTFYADYSDRREVDYQDLNKIWTQKLGYNWDNFGDWGKSIQAANACNGVGNYPSPVNVLAASEDPCDAGYYGGSGLRKDFLTYINYKMALTSKLTWKTTAYGHHNDGRGLWFTPYQPTLVSPTVSVSPISLRTTEYGIQRGGFLTALSYESGRHTLEGGVWFEKESFDIARRFYATSLAGPEHSLYSFPSNPFATQWAYNFPTTVYQIHLQDLYKITPSVSVSAGFKTSETNATGNLTAFNTGIPLSATIQASNYAQGSLQSGKAFLPQFGVNWKLNKSNEIFADVAENVRAYQMGGNGIASSPWGTSQAGFDALKNTLKPESSWSEEVGYRYTGARVTAQANYFHVNFSNRLLAIQQGPAIAGGASLLSNVGGVTTNGVDAAASVRIASDWTFYNAITLNKSTYDSDVTTGAGTIATSGKVTVDAPQFLYKDELSYHRKGFDAHIGADFMSKRYFTYTNDSSVDGRFLSDFGTSYHVDEAGLFSEVKLQFNIYNLANAKYYSSIGTNGFIAADPSQVANNTLQVGAPRAFTGTLSVKF</sequence>
<evidence type="ECO:0000256" key="11">
    <source>
        <dbReference type="ARBA" id="ARBA00023237"/>
    </source>
</evidence>
<keyword evidence="18" id="KW-1185">Reference proteome</keyword>
<dbReference type="HOGENOM" id="CLU_017621_1_0_0"/>
<keyword evidence="2 12" id="KW-0813">Transport</keyword>
<proteinExistence type="inferred from homology"/>
<dbReference type="AlphaFoldDB" id="E8V6J1"/>
<dbReference type="PANTHER" id="PTHR32552">
    <property type="entry name" value="FERRICHROME IRON RECEPTOR-RELATED"/>
    <property type="match status" value="1"/>
</dbReference>
<keyword evidence="17" id="KW-0675">Receptor</keyword>
<dbReference type="STRING" id="401053.AciPR4_1926"/>